<evidence type="ECO:0000313" key="2">
    <source>
        <dbReference type="Proteomes" id="UP000010074"/>
    </source>
</evidence>
<protein>
    <submittedName>
        <fullName evidence="1">Uncharacterized protein</fullName>
    </submittedName>
</protein>
<dbReference type="STRING" id="1069642.Bdt_2893"/>
<dbReference type="AlphaFoldDB" id="K7YY21"/>
<dbReference type="HOGENOM" id="CLU_3402277_0_0_7"/>
<accession>K7YY21</accession>
<dbReference type="Proteomes" id="UP000010074">
    <property type="component" value="Chromosome"/>
</dbReference>
<dbReference type="EMBL" id="CP002930">
    <property type="protein sequence ID" value="AFY02573.1"/>
    <property type="molecule type" value="Genomic_DNA"/>
</dbReference>
<dbReference type="KEGG" id="bbat:Bdt_2893"/>
<reference evidence="1 2" key="1">
    <citation type="journal article" date="2012" name="BMC Genomics">
        <title>Genome analysis of a simultaneously predatory and prey-independent, novel Bdellovibrio bacteriovorus from the River Tiber, supports in silico predictions of both ancient and recent lateral gene transfer from diverse bacteria.</title>
        <authorList>
            <person name="Hobley L."/>
            <person name="Lerner T.R."/>
            <person name="Williams L.E."/>
            <person name="Lambert C."/>
            <person name="Till R."/>
            <person name="Milner D.S."/>
            <person name="Basford S.M."/>
            <person name="Capeness M.J."/>
            <person name="Fenton A.K."/>
            <person name="Atterbury R.J."/>
            <person name="Harris M.A."/>
            <person name="Sockett R.E."/>
        </authorList>
    </citation>
    <scope>NUCLEOTIDE SEQUENCE [LARGE SCALE GENOMIC DNA]</scope>
    <source>
        <strain evidence="1 2">Tiberius</strain>
    </source>
</reference>
<proteinExistence type="predicted"/>
<evidence type="ECO:0000313" key="1">
    <source>
        <dbReference type="EMBL" id="AFY02573.1"/>
    </source>
</evidence>
<organism evidence="1 2">
    <name type="scientific">Bdellovibrio bacteriovorus str. Tiberius</name>
    <dbReference type="NCBI Taxonomy" id="1069642"/>
    <lineage>
        <taxon>Bacteria</taxon>
        <taxon>Pseudomonadati</taxon>
        <taxon>Bdellovibrionota</taxon>
        <taxon>Bdellovibrionia</taxon>
        <taxon>Bdellovibrionales</taxon>
        <taxon>Pseudobdellovibrionaceae</taxon>
        <taxon>Bdellovibrio</taxon>
    </lineage>
</organism>
<name>K7YY21_BDEBC</name>
<sequence>MMLDSVPAKLVKFQKQSVKQADPLKNLLNL</sequence>
<gene>
    <name evidence="1" type="ORF">Bdt_2893</name>
</gene>